<feature type="transmembrane region" description="Helical" evidence="11">
    <location>
        <begin position="959"/>
        <end position="977"/>
    </location>
</feature>
<organism evidence="14 15">
    <name type="scientific">Galerina marginata (strain CBS 339.88)</name>
    <dbReference type="NCBI Taxonomy" id="685588"/>
    <lineage>
        <taxon>Eukaryota</taxon>
        <taxon>Fungi</taxon>
        <taxon>Dikarya</taxon>
        <taxon>Basidiomycota</taxon>
        <taxon>Agaricomycotina</taxon>
        <taxon>Agaricomycetes</taxon>
        <taxon>Agaricomycetidae</taxon>
        <taxon>Agaricales</taxon>
        <taxon>Agaricineae</taxon>
        <taxon>Strophariaceae</taxon>
        <taxon>Galerina</taxon>
    </lineage>
</organism>
<feature type="region of interest" description="Disordered" evidence="10">
    <location>
        <begin position="775"/>
        <end position="806"/>
    </location>
</feature>
<dbReference type="STRING" id="685588.A0A067T6X9"/>
<dbReference type="FunFam" id="1.20.1560.10:FF:000061">
    <property type="entry name" value="ATP-binding cassette transporter YOR1"/>
    <property type="match status" value="1"/>
</dbReference>
<dbReference type="InterPro" id="IPR017871">
    <property type="entry name" value="ABC_transporter-like_CS"/>
</dbReference>
<dbReference type="Gene3D" id="1.20.1560.10">
    <property type="entry name" value="ABC transporter type 1, transmembrane domain"/>
    <property type="match status" value="2"/>
</dbReference>
<evidence type="ECO:0000256" key="1">
    <source>
        <dbReference type="ARBA" id="ARBA00004141"/>
    </source>
</evidence>
<dbReference type="GO" id="GO:0005524">
    <property type="term" value="F:ATP binding"/>
    <property type="evidence" value="ECO:0007669"/>
    <property type="project" value="UniProtKB-KW"/>
</dbReference>
<dbReference type="HOGENOM" id="CLU_000604_27_3_1"/>
<comment type="subcellular location">
    <subcellularLocation>
        <location evidence="1">Membrane</location>
        <topology evidence="1">Multi-pass membrane protein</topology>
    </subcellularLocation>
</comment>
<dbReference type="GO" id="GO:0140359">
    <property type="term" value="F:ABC-type transporter activity"/>
    <property type="evidence" value="ECO:0007669"/>
    <property type="project" value="InterPro"/>
</dbReference>
<feature type="transmembrane region" description="Helical" evidence="11">
    <location>
        <begin position="437"/>
        <end position="456"/>
    </location>
</feature>
<reference evidence="15" key="1">
    <citation type="journal article" date="2014" name="Proc. Natl. Acad. Sci. U.S.A.">
        <title>Extensive sampling of basidiomycete genomes demonstrates inadequacy of the white-rot/brown-rot paradigm for wood decay fungi.</title>
        <authorList>
            <person name="Riley R."/>
            <person name="Salamov A.A."/>
            <person name="Brown D.W."/>
            <person name="Nagy L.G."/>
            <person name="Floudas D."/>
            <person name="Held B.W."/>
            <person name="Levasseur A."/>
            <person name="Lombard V."/>
            <person name="Morin E."/>
            <person name="Otillar R."/>
            <person name="Lindquist E.A."/>
            <person name="Sun H."/>
            <person name="LaButti K.M."/>
            <person name="Schmutz J."/>
            <person name="Jabbour D."/>
            <person name="Luo H."/>
            <person name="Baker S.E."/>
            <person name="Pisabarro A.G."/>
            <person name="Walton J.D."/>
            <person name="Blanchette R.A."/>
            <person name="Henrissat B."/>
            <person name="Martin F."/>
            <person name="Cullen D."/>
            <person name="Hibbett D.S."/>
            <person name="Grigoriev I.V."/>
        </authorList>
    </citation>
    <scope>NUCLEOTIDE SEQUENCE [LARGE SCALE GENOMIC DNA]</scope>
    <source>
        <strain evidence="15">CBS 339.88</strain>
    </source>
</reference>
<dbReference type="EMBL" id="KL142374">
    <property type="protein sequence ID" value="KDR78881.1"/>
    <property type="molecule type" value="Genomic_DNA"/>
</dbReference>
<feature type="transmembrane region" description="Helical" evidence="11">
    <location>
        <begin position="295"/>
        <end position="319"/>
    </location>
</feature>
<name>A0A067T6X9_GALM3</name>
<feature type="transmembrane region" description="Helical" evidence="11">
    <location>
        <begin position="983"/>
        <end position="1002"/>
    </location>
</feature>
<keyword evidence="15" id="KW-1185">Reference proteome</keyword>
<evidence type="ECO:0000256" key="11">
    <source>
        <dbReference type="SAM" id="Phobius"/>
    </source>
</evidence>
<keyword evidence="7 11" id="KW-1133">Transmembrane helix</keyword>
<keyword evidence="9 11" id="KW-0472">Membrane</keyword>
<dbReference type="PROSITE" id="PS50893">
    <property type="entry name" value="ABC_TRANSPORTER_2"/>
    <property type="match status" value="2"/>
</dbReference>
<keyword evidence="4 11" id="KW-0812">Transmembrane</keyword>
<keyword evidence="3" id="KW-0813">Transport</keyword>
<feature type="transmembrane region" description="Helical" evidence="11">
    <location>
        <begin position="883"/>
        <end position="914"/>
    </location>
</feature>
<feature type="domain" description="ABC transporter" evidence="12">
    <location>
        <begin position="546"/>
        <end position="770"/>
    </location>
</feature>
<dbReference type="PANTHER" id="PTHR24223">
    <property type="entry name" value="ATP-BINDING CASSETTE SUB-FAMILY C"/>
    <property type="match status" value="1"/>
</dbReference>
<keyword evidence="6" id="KW-0067">ATP-binding</keyword>
<evidence type="ECO:0000256" key="5">
    <source>
        <dbReference type="ARBA" id="ARBA00022741"/>
    </source>
</evidence>
<feature type="transmembrane region" description="Helical" evidence="11">
    <location>
        <begin position="846"/>
        <end position="871"/>
    </location>
</feature>
<dbReference type="InterPro" id="IPR027417">
    <property type="entry name" value="P-loop_NTPase"/>
</dbReference>
<sequence length="1449" mass="160568">MSTKSTRTSAVSEKDSVVEAKEKQDTLLRHQRSWWQRVPFTTSKVPPPIQSLDDSLLIPEATANILSIITFGWITPLLSLGYARPLEAPDLYKLQPERGAAHIAQAITDSFTRRVKEAEAYNIRLANGEISPGLKGVWWSIRGKRKEKEAEWRLKTGRQKASLVWAMNDSVKWWFWSAGLLKVVGDTAQVTSPLVVKAIIKFATESYSGHMLHQPVPSIGKGIGLTFVLLAMQLVASLCTHHFFYRSMSTGVLIRGGLITAIYDRSLRLTSRARSTLTNGKLVNHISTDVSRIDFCAGFFHMAWTAPIQMIICLVLLIINLGPSALAGFGFFILATPAQTFVMKKLFALRRKSMEWTDKRAKLLQELLGGMKVIKFFAWEIPFLDRISTYRRNEMAYIRSLLLIRAANNAVALSMPVLASVLAFITYSATGHTLEPGVIFTSLTLFNLLRLPLMFLPVSFSSIADAANATGRLYGVFEAELLEKTHTVEESIEHAIEVKGASFTWDSPPPDSEGKPGSGGKKHSRLIQSSKTKAKAKAAAAAVEKQRDADLDEKAKDEEERVFKVRDVDLTIPRGQLVAVVGPVGSGKTSLLQGLIGEMRKTSGSIVFGGSVGYCPQSAWIQNATIRENICFGRPFEEDRYWNAVRDACLEPDLEMLPNGDLTEVGEKGISLSGGQKQRLNICRAIYCDTDIQIFDDPLSALDAHVGKAVFQNVLQNSLSGKTRILVTHALHFLPQVDYIYVIADGRILERGTYAELMGRGGEFSAFINEFGSAQEEEEKEEEAEEDAIASDSREDGPKAKKEKERMEKMKKAVGGTALMQAEERNTGAIAWDVYKDYMKAGHGKVVIPMLLISLVLMQGATVVASYWLVWWQEQSFHQPQGFYMGIYAGLGASQALFMFVMGATFALLTYFASQSLHKLAIKRVMHAPMSFFETTPLGRIMNRFSKDIDTIDNLLGDALRMFMGTFSNILGAIILISIVLPWFLIGVFAILLAYAYAAAFYRASARELKRLDAVLRSSLYSHFSESLSGLATIRAYGEADRFRLDNEKRLDVENRAYWLTVTNQRWLGIRLDFLGALLTFIVAMLTVGTRFTISPSQTGLVLSYILSVQQSFGWMVRQSAEVENNMNSVERIMYYAKEVEQEAPHEVPDKKPPPSWPAQGRLELKNVVLNYRPELPPVLKGISMSVKAGEKIGIVGRTGAGKSSIMTALYRIVELTSGSVTLDDIDVSTIGLTDLRKSLAIIPQDPLLFSGTLRSNLDPFNLHDDATLWDALKRSYLVESSKHNSVLTTTTLTGGDENELTPSGAQTPSGVQTPVNRFSLDTVIEDEGGNLSVGQRSLVSLARALVKNAKVIILDEATASVDYETDRKIQDTIAYEFNDRTILCIAHRLRTIIAYDRICVLDAGQIAEFDTPAQLYEKADGIFRGMCERSSITLEDIRMAAKAVAADD</sequence>
<dbReference type="PROSITE" id="PS00211">
    <property type="entry name" value="ABC_TRANSPORTER_1"/>
    <property type="match status" value="2"/>
</dbReference>
<dbReference type="Proteomes" id="UP000027222">
    <property type="component" value="Unassembled WGS sequence"/>
</dbReference>
<feature type="transmembrane region" description="Helical" evidence="11">
    <location>
        <begin position="402"/>
        <end position="425"/>
    </location>
</feature>
<dbReference type="CDD" id="cd18597">
    <property type="entry name" value="ABC_6TM_YOR1_D1_like"/>
    <property type="match status" value="1"/>
</dbReference>
<gene>
    <name evidence="14" type="ORF">GALMADRAFT_244520</name>
</gene>
<feature type="domain" description="ABC transmembrane type-1" evidence="13">
    <location>
        <begin position="851"/>
        <end position="1125"/>
    </location>
</feature>
<feature type="region of interest" description="Disordered" evidence="10">
    <location>
        <begin position="502"/>
        <end position="528"/>
    </location>
</feature>
<dbReference type="CDD" id="cd18606">
    <property type="entry name" value="ABC_6TM_YOR1_D2_like"/>
    <property type="match status" value="1"/>
</dbReference>
<feature type="region of interest" description="Disordered" evidence="10">
    <location>
        <begin position="1289"/>
        <end position="1313"/>
    </location>
</feature>
<evidence type="ECO:0000259" key="13">
    <source>
        <dbReference type="PROSITE" id="PS50929"/>
    </source>
</evidence>
<dbReference type="OrthoDB" id="6500128at2759"/>
<evidence type="ECO:0000256" key="2">
    <source>
        <dbReference type="ARBA" id="ARBA00009726"/>
    </source>
</evidence>
<feature type="domain" description="ABC transporter" evidence="12">
    <location>
        <begin position="1163"/>
        <end position="1429"/>
    </location>
</feature>
<comment type="similarity">
    <text evidence="2">Belongs to the ABC transporter superfamily. ABCC family. Conjugate transporter (TC 3.A.1.208) subfamily.</text>
</comment>
<feature type="compositionally biased region" description="Basic and acidic residues" evidence="10">
    <location>
        <begin position="792"/>
        <end position="806"/>
    </location>
</feature>
<keyword evidence="5" id="KW-0547">Nucleotide-binding</keyword>
<dbReference type="SUPFAM" id="SSF90123">
    <property type="entry name" value="ABC transporter transmembrane region"/>
    <property type="match status" value="2"/>
</dbReference>
<dbReference type="FunFam" id="3.40.50.300:FF:000997">
    <property type="entry name" value="Multidrug resistance-associated protein 1"/>
    <property type="match status" value="1"/>
</dbReference>
<feature type="compositionally biased region" description="Acidic residues" evidence="10">
    <location>
        <begin position="775"/>
        <end position="789"/>
    </location>
</feature>
<dbReference type="FunFam" id="1.20.1560.10:FF:000010">
    <property type="entry name" value="Multidrug resistance-associated ABC transporter"/>
    <property type="match status" value="1"/>
</dbReference>
<evidence type="ECO:0000256" key="9">
    <source>
        <dbReference type="ARBA" id="ARBA00023136"/>
    </source>
</evidence>
<evidence type="ECO:0000259" key="12">
    <source>
        <dbReference type="PROSITE" id="PS50893"/>
    </source>
</evidence>
<feature type="domain" description="ABC transmembrane type-1" evidence="13">
    <location>
        <begin position="178"/>
        <end position="465"/>
    </location>
</feature>
<keyword evidence="8" id="KW-0843">Virulence</keyword>
<dbReference type="InterPro" id="IPR003593">
    <property type="entry name" value="AAA+_ATPase"/>
</dbReference>
<evidence type="ECO:0000256" key="10">
    <source>
        <dbReference type="SAM" id="MobiDB-lite"/>
    </source>
</evidence>
<feature type="compositionally biased region" description="Polar residues" evidence="10">
    <location>
        <begin position="1301"/>
        <end position="1313"/>
    </location>
</feature>
<dbReference type="Pfam" id="PF00005">
    <property type="entry name" value="ABC_tran"/>
    <property type="match status" value="2"/>
</dbReference>
<evidence type="ECO:0000313" key="15">
    <source>
        <dbReference type="Proteomes" id="UP000027222"/>
    </source>
</evidence>
<dbReference type="SMART" id="SM00382">
    <property type="entry name" value="AAA"/>
    <property type="match status" value="2"/>
</dbReference>
<dbReference type="InterPro" id="IPR003439">
    <property type="entry name" value="ABC_transporter-like_ATP-bd"/>
</dbReference>
<evidence type="ECO:0000256" key="7">
    <source>
        <dbReference type="ARBA" id="ARBA00022989"/>
    </source>
</evidence>
<dbReference type="GO" id="GO:0016020">
    <property type="term" value="C:membrane"/>
    <property type="evidence" value="ECO:0007669"/>
    <property type="project" value="UniProtKB-SubCell"/>
</dbReference>
<dbReference type="GO" id="GO:0016887">
    <property type="term" value="F:ATP hydrolysis activity"/>
    <property type="evidence" value="ECO:0007669"/>
    <property type="project" value="InterPro"/>
</dbReference>
<evidence type="ECO:0000256" key="6">
    <source>
        <dbReference type="ARBA" id="ARBA00022840"/>
    </source>
</evidence>
<evidence type="ECO:0000256" key="8">
    <source>
        <dbReference type="ARBA" id="ARBA00023026"/>
    </source>
</evidence>
<protein>
    <recommendedName>
        <fullName evidence="16">ABC transporter</fullName>
    </recommendedName>
</protein>
<dbReference type="Pfam" id="PF00664">
    <property type="entry name" value="ABC_membrane"/>
    <property type="match status" value="2"/>
</dbReference>
<dbReference type="PROSITE" id="PS50929">
    <property type="entry name" value="ABC_TM1F"/>
    <property type="match status" value="2"/>
</dbReference>
<dbReference type="PANTHER" id="PTHR24223:SF456">
    <property type="entry name" value="MULTIDRUG RESISTANCE-ASSOCIATED PROTEIN LETHAL(2)03659"/>
    <property type="match status" value="1"/>
</dbReference>
<feature type="transmembrane region" description="Helical" evidence="11">
    <location>
        <begin position="223"/>
        <end position="245"/>
    </location>
</feature>
<accession>A0A067T6X9</accession>
<feature type="transmembrane region" description="Helical" evidence="11">
    <location>
        <begin position="1074"/>
        <end position="1094"/>
    </location>
</feature>
<evidence type="ECO:0008006" key="16">
    <source>
        <dbReference type="Google" id="ProtNLM"/>
    </source>
</evidence>
<proteinExistence type="inferred from homology"/>
<dbReference type="Gene3D" id="3.40.50.300">
    <property type="entry name" value="P-loop containing nucleotide triphosphate hydrolases"/>
    <property type="match status" value="2"/>
</dbReference>
<dbReference type="CDD" id="cd03250">
    <property type="entry name" value="ABCC_MRP_domain1"/>
    <property type="match status" value="1"/>
</dbReference>
<evidence type="ECO:0000313" key="14">
    <source>
        <dbReference type="EMBL" id="KDR78881.1"/>
    </source>
</evidence>
<evidence type="ECO:0000256" key="3">
    <source>
        <dbReference type="ARBA" id="ARBA00022448"/>
    </source>
</evidence>
<dbReference type="SUPFAM" id="SSF52540">
    <property type="entry name" value="P-loop containing nucleoside triphosphate hydrolases"/>
    <property type="match status" value="2"/>
</dbReference>
<dbReference type="CDD" id="cd03244">
    <property type="entry name" value="ABCC_MRP_domain2"/>
    <property type="match status" value="1"/>
</dbReference>
<dbReference type="InterPro" id="IPR050173">
    <property type="entry name" value="ABC_transporter_C-like"/>
</dbReference>
<feature type="transmembrane region" description="Helical" evidence="11">
    <location>
        <begin position="325"/>
        <end position="343"/>
    </location>
</feature>
<evidence type="ECO:0000256" key="4">
    <source>
        <dbReference type="ARBA" id="ARBA00022692"/>
    </source>
</evidence>
<dbReference type="InterPro" id="IPR011527">
    <property type="entry name" value="ABC1_TM_dom"/>
</dbReference>
<dbReference type="InterPro" id="IPR036640">
    <property type="entry name" value="ABC1_TM_sf"/>
</dbReference>
<dbReference type="FunFam" id="3.40.50.300:FF:000565">
    <property type="entry name" value="ABC bile acid transporter"/>
    <property type="match status" value="1"/>
</dbReference>